<feature type="domain" description="Glucan-binding protein C/Surface antigen I/II V-domain" evidence="1">
    <location>
        <begin position="237"/>
        <end position="393"/>
    </location>
</feature>
<reference evidence="2" key="1">
    <citation type="journal article" date="2021" name="Proc. Natl. Acad. Sci. U.S.A.">
        <title>A Catalog of Tens of Thousands of Viruses from Human Metagenomes Reveals Hidden Associations with Chronic Diseases.</title>
        <authorList>
            <person name="Tisza M.J."/>
            <person name="Buck C.B."/>
        </authorList>
    </citation>
    <scope>NUCLEOTIDE SEQUENCE</scope>
    <source>
        <strain evidence="2">CtK0l2</strain>
    </source>
</reference>
<accession>A0A8S5NKA1</accession>
<sequence length="573" mass="63054">MADCVTCMKCKFKECQCDNGCKPKCIEIGKTCDDTCDKVKALHKDLLEPIAPMFETGMPCDMRELSSKGFSNVFMFVNNFINVLCHTLGLTNILNDRIKANKKNLEALNTANGVLCGRINEITRNANKLVTASNSTVSDAIAYNNKLKREYNEQASFVNEYNKGALAKFQQDRQEYANRISILQANLTKEGFPQAVASQYLQMSPNAVMAKTIRGRKLANDTKEPASVNPIPDVTTFTSNELVYTYLKEREEMTVDFANATTILSGKEISSIKMRITLVSTEHPKKGVIIGIPTNPYKQITIHTEGSNEQYSSELTVETRFFTADGKEVKPTNRETAILNLQPFGAESGQGTYFTVDTAYTVPINGSYVSAQNGRLSNYTRNPLGEGPQAIVWGVFVDVIRFTVGSYKKNVSGFNLNTAPVISSMPVVPYQAKLKELPPEPSYINIHESTGFLNELNCGSCTLAPLRECKTACSVCPPVGKEAQLAKAKGLDYITVTTFIDTATNKPIAPAVHEKSTFCAPTPDTVWYNGKGYTLLPNKQTTSEFVEGNDSLLGKGMIRTCVNYYSTGGKETN</sequence>
<evidence type="ECO:0000313" key="2">
    <source>
        <dbReference type="EMBL" id="DAD94714.1"/>
    </source>
</evidence>
<name>A0A8S5NKA1_9CAUD</name>
<dbReference type="EMBL" id="BK015181">
    <property type="protein sequence ID" value="DAD94714.1"/>
    <property type="molecule type" value="Genomic_DNA"/>
</dbReference>
<protein>
    <submittedName>
        <fullName evidence="2">Glucan-binding protein C</fullName>
    </submittedName>
</protein>
<dbReference type="SUPFAM" id="SSF74914">
    <property type="entry name" value="V-region of surface antigen I/II (SA I/II, PAC)"/>
    <property type="match status" value="1"/>
</dbReference>
<dbReference type="Gene3D" id="2.60.530.10">
    <property type="entry name" value="Major cell-surface adhesin PAc"/>
    <property type="match status" value="1"/>
</dbReference>
<dbReference type="Pfam" id="PF08363">
    <property type="entry name" value="GbpC"/>
    <property type="match status" value="1"/>
</dbReference>
<organism evidence="2">
    <name type="scientific">Siphoviridae sp. ctK0l2</name>
    <dbReference type="NCBI Taxonomy" id="2826243"/>
    <lineage>
        <taxon>Viruses</taxon>
        <taxon>Duplodnaviria</taxon>
        <taxon>Heunggongvirae</taxon>
        <taxon>Uroviricota</taxon>
        <taxon>Caudoviricetes</taxon>
    </lineage>
</organism>
<proteinExistence type="predicted"/>
<evidence type="ECO:0000259" key="1">
    <source>
        <dbReference type="Pfam" id="PF08363"/>
    </source>
</evidence>
<dbReference type="InterPro" id="IPR013574">
    <property type="entry name" value="Glucan-bd_C/Surface_Ag-I/II_V"/>
</dbReference>
<dbReference type="InterPro" id="IPR036234">
    <property type="entry name" value="SA_I/II_PAC_V_sf"/>
</dbReference>